<gene>
    <name evidence="1" type="ORF">NA56DRAFT_74532</name>
</gene>
<dbReference type="EMBL" id="KZ613476">
    <property type="protein sequence ID" value="PMD22779.1"/>
    <property type="molecule type" value="Genomic_DNA"/>
</dbReference>
<sequence length="175" mass="19606">MAKSVEKVPSTYSTLVQRLASTSTNYKALNEFLKASDHASQSPTKFTVADFPPGLSASPSIQFEDFDGTARLAQVLDQKEPKAPCRLFIVENICAQTIILLGEKFDIDPQFFVDHLNMSLGTALPVLQIESRLSHQLKNCTTFFNCGILNQENSRTIRIYFTAVSHLSCRKRMRT</sequence>
<evidence type="ECO:0000313" key="2">
    <source>
        <dbReference type="Proteomes" id="UP000235672"/>
    </source>
</evidence>
<proteinExistence type="predicted"/>
<dbReference type="OrthoDB" id="3231000at2759"/>
<accession>A0A2J6Q924</accession>
<protein>
    <submittedName>
        <fullName evidence="1">Uncharacterized protein</fullName>
    </submittedName>
</protein>
<reference evidence="1" key="1">
    <citation type="submission" date="2016-05" db="EMBL/GenBank/DDBJ databases">
        <title>A degradative enzymes factory behind the ericoid mycorrhizal symbiosis.</title>
        <authorList>
            <consortium name="DOE Joint Genome Institute"/>
            <person name="Martino E."/>
            <person name="Morin E."/>
            <person name="Grelet G."/>
            <person name="Kuo A."/>
            <person name="Kohler A."/>
            <person name="Daghino S."/>
            <person name="Barry K."/>
            <person name="Choi C."/>
            <person name="Cichocki N."/>
            <person name="Clum A."/>
            <person name="Copeland A."/>
            <person name="Hainaut M."/>
            <person name="Haridas S."/>
            <person name="Labutti K."/>
            <person name="Lindquist E."/>
            <person name="Lipzen A."/>
            <person name="Khouja H.-R."/>
            <person name="Murat C."/>
            <person name="Ohm R."/>
            <person name="Olson A."/>
            <person name="Spatafora J."/>
            <person name="Veneault-Fourrey C."/>
            <person name="Henrissat B."/>
            <person name="Grigoriev I."/>
            <person name="Martin F."/>
            <person name="Perotto S."/>
        </authorList>
    </citation>
    <scope>NUCLEOTIDE SEQUENCE [LARGE SCALE GENOMIC DNA]</scope>
    <source>
        <strain evidence="1">UAMH 7357</strain>
    </source>
</reference>
<dbReference type="AlphaFoldDB" id="A0A2J6Q924"/>
<organism evidence="1 2">
    <name type="scientific">Hyaloscypha hepaticicola</name>
    <dbReference type="NCBI Taxonomy" id="2082293"/>
    <lineage>
        <taxon>Eukaryota</taxon>
        <taxon>Fungi</taxon>
        <taxon>Dikarya</taxon>
        <taxon>Ascomycota</taxon>
        <taxon>Pezizomycotina</taxon>
        <taxon>Leotiomycetes</taxon>
        <taxon>Helotiales</taxon>
        <taxon>Hyaloscyphaceae</taxon>
        <taxon>Hyaloscypha</taxon>
    </lineage>
</organism>
<dbReference type="Proteomes" id="UP000235672">
    <property type="component" value="Unassembled WGS sequence"/>
</dbReference>
<name>A0A2J6Q924_9HELO</name>
<keyword evidence="2" id="KW-1185">Reference proteome</keyword>
<evidence type="ECO:0000313" key="1">
    <source>
        <dbReference type="EMBL" id="PMD22779.1"/>
    </source>
</evidence>